<dbReference type="Pfam" id="PF19762">
    <property type="entry name" value="DUF6249"/>
    <property type="match status" value="1"/>
</dbReference>
<name>A0A4R8DTG6_9BACT</name>
<evidence type="ECO:0000256" key="1">
    <source>
        <dbReference type="SAM" id="Phobius"/>
    </source>
</evidence>
<keyword evidence="1" id="KW-1133">Transmembrane helix</keyword>
<feature type="transmembrane region" description="Helical" evidence="1">
    <location>
        <begin position="102"/>
        <end position="121"/>
    </location>
</feature>
<comment type="caution">
    <text evidence="3">The sequence shown here is derived from an EMBL/GenBank/DDBJ whole genome shotgun (WGS) entry which is preliminary data.</text>
</comment>
<feature type="transmembrane region" description="Helical" evidence="1">
    <location>
        <begin position="6"/>
        <end position="28"/>
    </location>
</feature>
<sequence>MGPEMVVFWLIISTLTVFATIYGLRYMANKENMAMIDKGLDPRQRPLRPRPAPFRNLKWGLLLTGAGLGLFIAYFLDNFVLYNVGHVQETWGHHPNGENVPIYFALIAIGGGLGLIVSYRIEKKELLDKEK</sequence>
<evidence type="ECO:0000313" key="3">
    <source>
        <dbReference type="EMBL" id="TDX01409.1"/>
    </source>
</evidence>
<feature type="domain" description="DUF6249" evidence="2">
    <location>
        <begin position="6"/>
        <end position="123"/>
    </location>
</feature>
<evidence type="ECO:0000313" key="4">
    <source>
        <dbReference type="Proteomes" id="UP000294498"/>
    </source>
</evidence>
<evidence type="ECO:0000259" key="2">
    <source>
        <dbReference type="Pfam" id="PF19762"/>
    </source>
</evidence>
<protein>
    <recommendedName>
        <fullName evidence="2">DUF6249 domain-containing protein</fullName>
    </recommendedName>
</protein>
<organism evidence="3 4">
    <name type="scientific">Dinghuibacter silviterrae</name>
    <dbReference type="NCBI Taxonomy" id="1539049"/>
    <lineage>
        <taxon>Bacteria</taxon>
        <taxon>Pseudomonadati</taxon>
        <taxon>Bacteroidota</taxon>
        <taxon>Chitinophagia</taxon>
        <taxon>Chitinophagales</taxon>
        <taxon>Chitinophagaceae</taxon>
        <taxon>Dinghuibacter</taxon>
    </lineage>
</organism>
<dbReference type="EMBL" id="SODV01000001">
    <property type="protein sequence ID" value="TDX01409.1"/>
    <property type="molecule type" value="Genomic_DNA"/>
</dbReference>
<keyword evidence="1" id="KW-0472">Membrane</keyword>
<reference evidence="3 4" key="1">
    <citation type="submission" date="2019-03" db="EMBL/GenBank/DDBJ databases">
        <title>Genomic Encyclopedia of Type Strains, Phase IV (KMG-IV): sequencing the most valuable type-strain genomes for metagenomic binning, comparative biology and taxonomic classification.</title>
        <authorList>
            <person name="Goeker M."/>
        </authorList>
    </citation>
    <scope>NUCLEOTIDE SEQUENCE [LARGE SCALE GENOMIC DNA]</scope>
    <source>
        <strain evidence="3 4">DSM 100059</strain>
    </source>
</reference>
<proteinExistence type="predicted"/>
<dbReference type="InterPro" id="IPR046216">
    <property type="entry name" value="DUF6249"/>
</dbReference>
<feature type="transmembrane region" description="Helical" evidence="1">
    <location>
        <begin position="59"/>
        <end position="82"/>
    </location>
</feature>
<gene>
    <name evidence="3" type="ORF">EDB95_2444</name>
</gene>
<dbReference type="RefSeq" id="WP_211352094.1">
    <property type="nucleotide sequence ID" value="NZ_SODV01000001.1"/>
</dbReference>
<keyword evidence="1" id="KW-0812">Transmembrane</keyword>
<accession>A0A4R8DTG6</accession>
<dbReference type="AlphaFoldDB" id="A0A4R8DTG6"/>
<keyword evidence="4" id="KW-1185">Reference proteome</keyword>
<dbReference type="Proteomes" id="UP000294498">
    <property type="component" value="Unassembled WGS sequence"/>
</dbReference>